<dbReference type="InterPro" id="IPR009057">
    <property type="entry name" value="Homeodomain-like_sf"/>
</dbReference>
<dbReference type="InterPro" id="IPR001647">
    <property type="entry name" value="HTH_TetR"/>
</dbReference>
<dbReference type="PANTHER" id="PTHR30055:SF234">
    <property type="entry name" value="HTH-TYPE TRANSCRIPTIONAL REGULATOR BETI"/>
    <property type="match status" value="1"/>
</dbReference>
<dbReference type="EMBL" id="CP061539">
    <property type="protein sequence ID" value="QNV37217.1"/>
    <property type="molecule type" value="Genomic_DNA"/>
</dbReference>
<dbReference type="AlphaFoldDB" id="A0A7H2BC21"/>
<dbReference type="Pfam" id="PF00440">
    <property type="entry name" value="TetR_N"/>
    <property type="match status" value="1"/>
</dbReference>
<dbReference type="Proteomes" id="UP000516404">
    <property type="component" value="Chromosome"/>
</dbReference>
<dbReference type="RefSeq" id="WP_190724149.1">
    <property type="nucleotide sequence ID" value="NZ_CP061539.1"/>
</dbReference>
<dbReference type="PROSITE" id="PS50977">
    <property type="entry name" value="HTH_TETR_2"/>
    <property type="match status" value="1"/>
</dbReference>
<protein>
    <submittedName>
        <fullName evidence="6">TetR/AcrR family transcriptional regulator</fullName>
    </submittedName>
</protein>
<dbReference type="Gene3D" id="1.10.357.10">
    <property type="entry name" value="Tetracycline Repressor, domain 2"/>
    <property type="match status" value="1"/>
</dbReference>
<dbReference type="PRINTS" id="PR00455">
    <property type="entry name" value="HTHTETR"/>
</dbReference>
<organism evidence="6 7">
    <name type="scientific">Rothia terrae</name>
    <dbReference type="NCBI Taxonomy" id="396015"/>
    <lineage>
        <taxon>Bacteria</taxon>
        <taxon>Bacillati</taxon>
        <taxon>Actinomycetota</taxon>
        <taxon>Actinomycetes</taxon>
        <taxon>Micrococcales</taxon>
        <taxon>Micrococcaceae</taxon>
        <taxon>Rothia</taxon>
    </lineage>
</organism>
<evidence type="ECO:0000256" key="1">
    <source>
        <dbReference type="ARBA" id="ARBA00023015"/>
    </source>
</evidence>
<dbReference type="PANTHER" id="PTHR30055">
    <property type="entry name" value="HTH-TYPE TRANSCRIPTIONAL REGULATOR RUTR"/>
    <property type="match status" value="1"/>
</dbReference>
<dbReference type="KEGG" id="rter:IDM49_08170"/>
<evidence type="ECO:0000313" key="7">
    <source>
        <dbReference type="Proteomes" id="UP000516404"/>
    </source>
</evidence>
<evidence type="ECO:0000256" key="3">
    <source>
        <dbReference type="ARBA" id="ARBA00023163"/>
    </source>
</evidence>
<sequence>MGLREINRVATLESILKVASALFAEHGFHAVTTQSISKQVNIASGTLFRYAATKSELLLMVFNKKFEHIFQCGYTDALGQDTALKAVLAMVQPAFELSTQELENTLVYQRELLFGADGKYRDEGLKMIDTFENTISSTLLTFAQEQDQTLSQENADSAARSIFATFQLALTRIGRTNNPDECQRELIRQIEQIIAGATKINALSEGECESR</sequence>
<dbReference type="SUPFAM" id="SSF46689">
    <property type="entry name" value="Homeodomain-like"/>
    <property type="match status" value="1"/>
</dbReference>
<keyword evidence="7" id="KW-1185">Reference proteome</keyword>
<gene>
    <name evidence="6" type="ORF">IDM49_08170</name>
</gene>
<evidence type="ECO:0000313" key="6">
    <source>
        <dbReference type="EMBL" id="QNV37217.1"/>
    </source>
</evidence>
<dbReference type="GO" id="GO:0000976">
    <property type="term" value="F:transcription cis-regulatory region binding"/>
    <property type="evidence" value="ECO:0007669"/>
    <property type="project" value="TreeGrafter"/>
</dbReference>
<evidence type="ECO:0000259" key="5">
    <source>
        <dbReference type="PROSITE" id="PS50977"/>
    </source>
</evidence>
<reference evidence="6 7" key="1">
    <citation type="submission" date="2020-09" db="EMBL/GenBank/DDBJ databases">
        <title>Investigation of environmental microbes.</title>
        <authorList>
            <person name="Ou Y."/>
            <person name="Kang Q."/>
        </authorList>
    </citation>
    <scope>NUCLEOTIDE SEQUENCE [LARGE SCALE GENOMIC DNA]</scope>
    <source>
        <strain evidence="6 7">KJZ-14</strain>
    </source>
</reference>
<keyword evidence="2 4" id="KW-0238">DNA-binding</keyword>
<dbReference type="InterPro" id="IPR050109">
    <property type="entry name" value="HTH-type_TetR-like_transc_reg"/>
</dbReference>
<keyword evidence="3" id="KW-0804">Transcription</keyword>
<name>A0A7H2BC21_9MICC</name>
<dbReference type="GO" id="GO:0003700">
    <property type="term" value="F:DNA-binding transcription factor activity"/>
    <property type="evidence" value="ECO:0007669"/>
    <property type="project" value="TreeGrafter"/>
</dbReference>
<feature type="domain" description="HTH tetR-type" evidence="5">
    <location>
        <begin position="9"/>
        <end position="69"/>
    </location>
</feature>
<accession>A0A7H2BC21</accession>
<dbReference type="GeneID" id="96624215"/>
<proteinExistence type="predicted"/>
<evidence type="ECO:0000256" key="2">
    <source>
        <dbReference type="ARBA" id="ARBA00023125"/>
    </source>
</evidence>
<feature type="DNA-binding region" description="H-T-H motif" evidence="4">
    <location>
        <begin position="32"/>
        <end position="51"/>
    </location>
</feature>
<keyword evidence="1" id="KW-0805">Transcription regulation</keyword>
<evidence type="ECO:0000256" key="4">
    <source>
        <dbReference type="PROSITE-ProRule" id="PRU00335"/>
    </source>
</evidence>